<dbReference type="InterPro" id="IPR003607">
    <property type="entry name" value="HD/PDEase_dom"/>
</dbReference>
<protein>
    <recommendedName>
        <fullName evidence="2">Deoxyguanosinetriphosphate triphosphohydrolase-like protein</fullName>
    </recommendedName>
</protein>
<dbReference type="PANTHER" id="PTHR11373:SF32">
    <property type="entry name" value="DEOXYGUANOSINETRIPHOSPHATE TRIPHOSPHOHYDROLASE"/>
    <property type="match status" value="1"/>
</dbReference>
<comment type="caution">
    <text evidence="4">The sequence shown here is derived from an EMBL/GenBank/DDBJ whole genome shotgun (WGS) entry which is preliminary data.</text>
</comment>
<dbReference type="SMART" id="SM00471">
    <property type="entry name" value="HDc"/>
    <property type="match status" value="1"/>
</dbReference>
<proteinExistence type="inferred from homology"/>
<accession>A0A7W5CEI2</accession>
<feature type="domain" description="HD" evidence="3">
    <location>
        <begin position="70"/>
        <end position="251"/>
    </location>
</feature>
<dbReference type="RefSeq" id="WP_183571500.1">
    <property type="nucleotide sequence ID" value="NZ_CBCSLB010000038.1"/>
</dbReference>
<evidence type="ECO:0000313" key="4">
    <source>
        <dbReference type="EMBL" id="MBB3156230.1"/>
    </source>
</evidence>
<dbReference type="PROSITE" id="PS51831">
    <property type="entry name" value="HD"/>
    <property type="match status" value="1"/>
</dbReference>
<dbReference type="PANTHER" id="PTHR11373">
    <property type="entry name" value="DEOXYNUCLEOSIDE TRIPHOSPHATE TRIPHOSPHOHYDROLASE"/>
    <property type="match status" value="1"/>
</dbReference>
<dbReference type="AlphaFoldDB" id="A0A7W5CEI2"/>
<dbReference type="Pfam" id="PF01966">
    <property type="entry name" value="HD"/>
    <property type="match status" value="1"/>
</dbReference>
<dbReference type="InterPro" id="IPR006674">
    <property type="entry name" value="HD_domain"/>
</dbReference>
<reference evidence="4 5" key="1">
    <citation type="submission" date="2020-08" db="EMBL/GenBank/DDBJ databases">
        <title>Genomic Encyclopedia of Type Strains, Phase III (KMG-III): the genomes of soil and plant-associated and newly described type strains.</title>
        <authorList>
            <person name="Whitman W."/>
        </authorList>
    </citation>
    <scope>NUCLEOTIDE SEQUENCE [LARGE SCALE GENOMIC DNA]</scope>
    <source>
        <strain evidence="4 5">CECT 8234</strain>
    </source>
</reference>
<gene>
    <name evidence="4" type="ORF">FHS16_006352</name>
</gene>
<dbReference type="NCBIfam" id="TIGR01353">
    <property type="entry name" value="dGTP_triPase"/>
    <property type="match status" value="1"/>
</dbReference>
<dbReference type="EMBL" id="JACHXW010000034">
    <property type="protein sequence ID" value="MBB3156230.1"/>
    <property type="molecule type" value="Genomic_DNA"/>
</dbReference>
<keyword evidence="1 2" id="KW-0378">Hydrolase</keyword>
<sequence length="437" mass="49939">MILINHPTNPFYNEQDTERHFNTENAKQRVSIRDGFERDFGRVIHSAAFRRLQSKTQVIGISEGDFHRTRLTHSLEVSQIARGIATTLNEKDDFFLHSENKIDISLIETAALAHDLGHPPFGHQGERALNKCMSAFDLNFEGNAHTFRLLTSREGDREAGLDLTRASLLSILKYPASMKRVNNPDVTAKPPKSSIFEEDEPVFDWVIEAFAKDEQAYFTSVSEPTAGRHRKTVNKSFECSIIELADDIAYATYDLEDAFKLNLIKREDLCEVVEQHKTISSERISEALRIFLDESTNRHKQTKRFFADLVSGFIHEIAVKDVQPNFASNRLRYKAVIGPEATQLLEDLKKLVVEHVIFSQKVQTFEWRGGKIIEKLFDAMLNDKNLLPEDEKTSWSPASERQNARLVCDYIAGMTDTYALKMYSRLYEAAGGRLFDI</sequence>
<dbReference type="GO" id="GO:0008832">
    <property type="term" value="F:dGTPase activity"/>
    <property type="evidence" value="ECO:0007669"/>
    <property type="project" value="TreeGrafter"/>
</dbReference>
<dbReference type="InterPro" id="IPR006261">
    <property type="entry name" value="dGTPase"/>
</dbReference>
<dbReference type="GO" id="GO:0006203">
    <property type="term" value="P:dGTP catabolic process"/>
    <property type="evidence" value="ECO:0007669"/>
    <property type="project" value="TreeGrafter"/>
</dbReference>
<dbReference type="Gene3D" id="1.10.3210.10">
    <property type="entry name" value="Hypothetical protein af1432"/>
    <property type="match status" value="1"/>
</dbReference>
<dbReference type="CDD" id="cd00077">
    <property type="entry name" value="HDc"/>
    <property type="match status" value="1"/>
</dbReference>
<dbReference type="NCBIfam" id="NF041026">
    <property type="entry name" value="antiphage_dGTPase"/>
    <property type="match status" value="1"/>
</dbReference>
<dbReference type="InterPro" id="IPR026875">
    <property type="entry name" value="PHydrolase_assoc_dom"/>
</dbReference>
<name>A0A7W5CEI2_9BACL</name>
<evidence type="ECO:0000256" key="1">
    <source>
        <dbReference type="ARBA" id="ARBA00022801"/>
    </source>
</evidence>
<organism evidence="4 5">
    <name type="scientific">Paenibacillus endophyticus</name>
    <dbReference type="NCBI Taxonomy" id="1294268"/>
    <lineage>
        <taxon>Bacteria</taxon>
        <taxon>Bacillati</taxon>
        <taxon>Bacillota</taxon>
        <taxon>Bacilli</taxon>
        <taxon>Bacillales</taxon>
        <taxon>Paenibacillaceae</taxon>
        <taxon>Paenibacillus</taxon>
    </lineage>
</organism>
<dbReference type="InterPro" id="IPR023023">
    <property type="entry name" value="dNTPase_2"/>
</dbReference>
<dbReference type="SUPFAM" id="SSF109604">
    <property type="entry name" value="HD-domain/PDEase-like"/>
    <property type="match status" value="1"/>
</dbReference>
<dbReference type="InterPro" id="IPR050135">
    <property type="entry name" value="dGTPase-like"/>
</dbReference>
<evidence type="ECO:0000259" key="3">
    <source>
        <dbReference type="PROSITE" id="PS51831"/>
    </source>
</evidence>
<evidence type="ECO:0000256" key="2">
    <source>
        <dbReference type="HAMAP-Rule" id="MF_01212"/>
    </source>
</evidence>
<comment type="similarity">
    <text evidence="2">Belongs to the dGTPase family. Type 2 subfamily.</text>
</comment>
<dbReference type="Proteomes" id="UP000518605">
    <property type="component" value="Unassembled WGS sequence"/>
</dbReference>
<dbReference type="Pfam" id="PF13286">
    <property type="entry name" value="HD_assoc"/>
    <property type="match status" value="1"/>
</dbReference>
<keyword evidence="5" id="KW-1185">Reference proteome</keyword>
<evidence type="ECO:0000313" key="5">
    <source>
        <dbReference type="Proteomes" id="UP000518605"/>
    </source>
</evidence>
<dbReference type="HAMAP" id="MF_01212">
    <property type="entry name" value="dGTPase_type2"/>
    <property type="match status" value="1"/>
</dbReference>
<dbReference type="NCBIfam" id="NF003701">
    <property type="entry name" value="PRK05318.1"/>
    <property type="match status" value="1"/>
</dbReference>